<name>A0A0G0CXH5_9BACT</name>
<feature type="transmembrane region" description="Helical" evidence="1">
    <location>
        <begin position="12"/>
        <end position="32"/>
    </location>
</feature>
<evidence type="ECO:0000256" key="1">
    <source>
        <dbReference type="SAM" id="Phobius"/>
    </source>
</evidence>
<sequence length="283" mass="31735">MKKDDFCFNKNIFYLLVIGILLFLFIKLVSFANKEKYAYSSKAQTASKILLNTALTITCSDFGSENNIVSYCMPSVLGCGFVPNQTPIILGEGVVKYNKQLVTCPNDGKCCVPMNYLTPSPTPLPIIRLTQNSYNCSEGKMIDAMKEKDLSARIQIHFKLVNDYNRRNVALQQGKSKEAVAKMTSGELYKYNSLAIVNRINNDSQVYDVYINSKISKNLTLKTILCPGAACEESKGTYQWDGLRYCYKQFGKIVVLNRSNGPGWDKYYIICGNAVVDSSQCNH</sequence>
<protein>
    <submittedName>
        <fullName evidence="2">Uncharacterized protein</fullName>
    </submittedName>
</protein>
<keyword evidence="1" id="KW-0472">Membrane</keyword>
<keyword evidence="1" id="KW-1133">Transmembrane helix</keyword>
<evidence type="ECO:0000313" key="3">
    <source>
        <dbReference type="Proteomes" id="UP000034536"/>
    </source>
</evidence>
<reference evidence="2 3" key="1">
    <citation type="journal article" date="2015" name="Nature">
        <title>rRNA introns, odd ribosomes, and small enigmatic genomes across a large radiation of phyla.</title>
        <authorList>
            <person name="Brown C.T."/>
            <person name="Hug L.A."/>
            <person name="Thomas B.C."/>
            <person name="Sharon I."/>
            <person name="Castelle C.J."/>
            <person name="Singh A."/>
            <person name="Wilkins M.J."/>
            <person name="Williams K.H."/>
            <person name="Banfield J.F."/>
        </authorList>
    </citation>
    <scope>NUCLEOTIDE SEQUENCE [LARGE SCALE GENOMIC DNA]</scope>
</reference>
<dbReference type="EMBL" id="LBQX01000016">
    <property type="protein sequence ID" value="KKP86674.1"/>
    <property type="molecule type" value="Genomic_DNA"/>
</dbReference>
<accession>A0A0G0CXH5</accession>
<comment type="caution">
    <text evidence="2">The sequence shown here is derived from an EMBL/GenBank/DDBJ whole genome shotgun (WGS) entry which is preliminary data.</text>
</comment>
<dbReference type="AlphaFoldDB" id="A0A0G0CXH5"/>
<dbReference type="Proteomes" id="UP000034536">
    <property type="component" value="Unassembled WGS sequence"/>
</dbReference>
<gene>
    <name evidence="2" type="ORF">UR89_C0016G0003</name>
</gene>
<evidence type="ECO:0000313" key="2">
    <source>
        <dbReference type="EMBL" id="KKP86674.1"/>
    </source>
</evidence>
<keyword evidence="1" id="KW-0812">Transmembrane</keyword>
<proteinExistence type="predicted"/>
<organism evidence="2 3">
    <name type="scientific">Candidatus Roizmanbacteria bacterium GW2011_GWA2_35_8</name>
    <dbReference type="NCBI Taxonomy" id="1618479"/>
    <lineage>
        <taxon>Bacteria</taxon>
        <taxon>Candidatus Roizmaniibacteriota</taxon>
    </lineage>
</organism>